<dbReference type="AlphaFoldDB" id="A0A1M5VW24"/>
<dbReference type="InterPro" id="IPR009874">
    <property type="entry name" value="DUF1428"/>
</dbReference>
<gene>
    <name evidence="1" type="ORF">SAMN04488044_3287</name>
</gene>
<reference evidence="2" key="1">
    <citation type="submission" date="2016-11" db="EMBL/GenBank/DDBJ databases">
        <authorList>
            <person name="Varghese N."/>
            <person name="Submissions S."/>
        </authorList>
    </citation>
    <scope>NUCLEOTIDE SEQUENCE [LARGE SCALE GENOMIC DNA]</scope>
    <source>
        <strain evidence="2">DSM 28223</strain>
    </source>
</reference>
<protein>
    <submittedName>
        <fullName evidence="1">Uncharacterized conserved protein YbaA, DUF1428 family</fullName>
    </submittedName>
</protein>
<evidence type="ECO:0000313" key="2">
    <source>
        <dbReference type="Proteomes" id="UP000184211"/>
    </source>
</evidence>
<sequence>MSYIDGFIAAVPNDQKDAYKKYAQKIWPIFQQNGAVAMWECWGDDVPEGEVTSFSMSVKAKDDETVVFAWTVWPDKETRDAGWAKLGEEGEIQNTLMVMPFDGKRMIYGGFAPMLQCGTMPNT</sequence>
<dbReference type="SUPFAM" id="SSF54909">
    <property type="entry name" value="Dimeric alpha+beta barrel"/>
    <property type="match status" value="1"/>
</dbReference>
<dbReference type="RefSeq" id="WP_072794114.1">
    <property type="nucleotide sequence ID" value="NZ_FQWM01000009.1"/>
</dbReference>
<name>A0A1M5VW24_9RHOB</name>
<proteinExistence type="predicted"/>
<dbReference type="Pfam" id="PF07237">
    <property type="entry name" value="DUF1428"/>
    <property type="match status" value="1"/>
</dbReference>
<accession>A0A1M5VW24</accession>
<dbReference type="Gene3D" id="3.30.70.100">
    <property type="match status" value="1"/>
</dbReference>
<dbReference type="InterPro" id="IPR011008">
    <property type="entry name" value="Dimeric_a/b-barrel"/>
</dbReference>
<evidence type="ECO:0000313" key="1">
    <source>
        <dbReference type="EMBL" id="SHH79411.1"/>
    </source>
</evidence>
<organism evidence="1 2">
    <name type="scientific">Cognatishimia maritima</name>
    <dbReference type="NCBI Taxonomy" id="870908"/>
    <lineage>
        <taxon>Bacteria</taxon>
        <taxon>Pseudomonadati</taxon>
        <taxon>Pseudomonadota</taxon>
        <taxon>Alphaproteobacteria</taxon>
        <taxon>Rhodobacterales</taxon>
        <taxon>Paracoccaceae</taxon>
        <taxon>Cognatishimia</taxon>
    </lineage>
</organism>
<dbReference type="STRING" id="870908.SAMN04488044_3287"/>
<keyword evidence="2" id="KW-1185">Reference proteome</keyword>
<dbReference type="PIRSF" id="PIRSF007028">
    <property type="entry name" value="UCP007028"/>
    <property type="match status" value="1"/>
</dbReference>
<dbReference type="EMBL" id="FQWM01000009">
    <property type="protein sequence ID" value="SHH79411.1"/>
    <property type="molecule type" value="Genomic_DNA"/>
</dbReference>
<dbReference type="Proteomes" id="UP000184211">
    <property type="component" value="Unassembled WGS sequence"/>
</dbReference>
<dbReference type="OrthoDB" id="9792392at2"/>